<evidence type="ECO:0000313" key="2">
    <source>
        <dbReference type="Proteomes" id="UP000187209"/>
    </source>
</evidence>
<organism evidence="1 2">
    <name type="scientific">Stentor coeruleus</name>
    <dbReference type="NCBI Taxonomy" id="5963"/>
    <lineage>
        <taxon>Eukaryota</taxon>
        <taxon>Sar</taxon>
        <taxon>Alveolata</taxon>
        <taxon>Ciliophora</taxon>
        <taxon>Postciliodesmatophora</taxon>
        <taxon>Heterotrichea</taxon>
        <taxon>Heterotrichida</taxon>
        <taxon>Stentoridae</taxon>
        <taxon>Stentor</taxon>
    </lineage>
</organism>
<accession>A0A1R2C0Y4</accession>
<evidence type="ECO:0000313" key="1">
    <source>
        <dbReference type="EMBL" id="OMJ82674.1"/>
    </source>
</evidence>
<proteinExistence type="predicted"/>
<dbReference type="Proteomes" id="UP000187209">
    <property type="component" value="Unassembled WGS sequence"/>
</dbReference>
<reference evidence="1 2" key="1">
    <citation type="submission" date="2016-11" db="EMBL/GenBank/DDBJ databases">
        <title>The macronuclear genome of Stentor coeruleus: a giant cell with tiny introns.</title>
        <authorList>
            <person name="Slabodnick M."/>
            <person name="Ruby J.G."/>
            <person name="Reiff S.B."/>
            <person name="Swart E.C."/>
            <person name="Gosai S."/>
            <person name="Prabakaran S."/>
            <person name="Witkowska E."/>
            <person name="Larue G.E."/>
            <person name="Fisher S."/>
            <person name="Freeman R.M."/>
            <person name="Gunawardena J."/>
            <person name="Chu W."/>
            <person name="Stover N.A."/>
            <person name="Gregory B.D."/>
            <person name="Nowacki M."/>
            <person name="Derisi J."/>
            <person name="Roy S.W."/>
            <person name="Marshall W.F."/>
            <person name="Sood P."/>
        </authorList>
    </citation>
    <scope>NUCLEOTIDE SEQUENCE [LARGE SCALE GENOMIC DNA]</scope>
    <source>
        <strain evidence="1">WM001</strain>
    </source>
</reference>
<keyword evidence="2" id="KW-1185">Reference proteome</keyword>
<sequence length="575" mass="67822">MTDEVKETKGFIHKIMPTSIIIKVSIDPSVQETFDKGLRKEMIKFRGMPAPNSMLIVGAALNLKIQRKNILEAEIDPKIKITKYFGILKSIFIIEKYAIVSNFLENYDITSNLIYMNNLPIPLSELKTNKPVIIIFNGDSILEVNVLSEEYISKFHLENFHISQNELVDERFVQMKDDNQVIHKMIIDNVFINGINKNPNSKEIRKHIGKEVCVFFKNNMLIAEIIVNENKPKNHTLDVQEDSSIEKPENDEVLRKSCMIYSGKSLAKKVKVESNNLSKNSVLSTGDHTQSRGYYTSDIINQIEIEVLPKYARRNNFNNFNEKNLEWFYGENQHKVNNWTFFIGLCEAAYRFPERKVCQVLKKKLLDAMNTFHHLDFEKYFEFLVTLGLKKTEGNYIDILHEMLEINYQYFSPYAQFLFNEMKPRTIANEYNICINIYFPRNNKIKNKFYKPKIPEEFYPIISLYSFDQIYYLIYSKGIMEYDGYNINTMKIGPHKRPVMEWPLIYKIRPEYLKMLDGILELHKYIDDKHKDTEEFRDSNEKIIKALESYNVEINSWDAEEFDTLKTKIRLPLNE</sequence>
<gene>
    <name evidence="1" type="ORF">SteCoe_16543</name>
</gene>
<comment type="caution">
    <text evidence="1">The sequence shown here is derived from an EMBL/GenBank/DDBJ whole genome shotgun (WGS) entry which is preliminary data.</text>
</comment>
<name>A0A1R2C0Y4_9CILI</name>
<dbReference type="EMBL" id="MPUH01000331">
    <property type="protein sequence ID" value="OMJ82674.1"/>
    <property type="molecule type" value="Genomic_DNA"/>
</dbReference>
<dbReference type="AlphaFoldDB" id="A0A1R2C0Y4"/>
<protein>
    <submittedName>
        <fullName evidence="1">Uncharacterized protein</fullName>
    </submittedName>
</protein>